<dbReference type="Proteomes" id="UP001596540">
    <property type="component" value="Unassembled WGS sequence"/>
</dbReference>
<keyword evidence="3" id="KW-1185">Reference proteome</keyword>
<dbReference type="CDD" id="cd00093">
    <property type="entry name" value="HTH_XRE"/>
    <property type="match status" value="1"/>
</dbReference>
<gene>
    <name evidence="2" type="ORF">ACFQRF_12055</name>
</gene>
<protein>
    <submittedName>
        <fullName evidence="2">Scr1 family TA system antitoxin-like transcriptional regulator</fullName>
    </submittedName>
</protein>
<name>A0ABW2KGC2_9ACTN</name>
<dbReference type="SUPFAM" id="SSF47413">
    <property type="entry name" value="lambda repressor-like DNA-binding domains"/>
    <property type="match status" value="1"/>
</dbReference>
<evidence type="ECO:0000313" key="2">
    <source>
        <dbReference type="EMBL" id="MFC7328475.1"/>
    </source>
</evidence>
<dbReference type="InterPro" id="IPR043917">
    <property type="entry name" value="DUF5753"/>
</dbReference>
<dbReference type="SMART" id="SM00530">
    <property type="entry name" value="HTH_XRE"/>
    <property type="match status" value="1"/>
</dbReference>
<dbReference type="Pfam" id="PF19054">
    <property type="entry name" value="DUF5753"/>
    <property type="match status" value="1"/>
</dbReference>
<dbReference type="RefSeq" id="WP_379871134.1">
    <property type="nucleotide sequence ID" value="NZ_JBHTBH010000005.1"/>
</dbReference>
<accession>A0ABW2KGC2</accession>
<dbReference type="EMBL" id="JBHTBH010000005">
    <property type="protein sequence ID" value="MFC7328475.1"/>
    <property type="molecule type" value="Genomic_DNA"/>
</dbReference>
<dbReference type="InterPro" id="IPR010982">
    <property type="entry name" value="Lambda_DNA-bd_dom_sf"/>
</dbReference>
<reference evidence="3" key="1">
    <citation type="journal article" date="2019" name="Int. J. Syst. Evol. Microbiol.">
        <title>The Global Catalogue of Microorganisms (GCM) 10K type strain sequencing project: providing services to taxonomists for standard genome sequencing and annotation.</title>
        <authorList>
            <consortium name="The Broad Institute Genomics Platform"/>
            <consortium name="The Broad Institute Genome Sequencing Center for Infectious Disease"/>
            <person name="Wu L."/>
            <person name="Ma J."/>
        </authorList>
    </citation>
    <scope>NUCLEOTIDE SEQUENCE [LARGE SCALE GENOMIC DNA]</scope>
    <source>
        <strain evidence="3">CGMCC 4.7382</strain>
    </source>
</reference>
<dbReference type="Pfam" id="PF13560">
    <property type="entry name" value="HTH_31"/>
    <property type="match status" value="1"/>
</dbReference>
<dbReference type="Gene3D" id="1.10.260.40">
    <property type="entry name" value="lambda repressor-like DNA-binding domains"/>
    <property type="match status" value="1"/>
</dbReference>
<organism evidence="2 3">
    <name type="scientific">Marinactinospora rubrisoli</name>
    <dbReference type="NCBI Taxonomy" id="2715399"/>
    <lineage>
        <taxon>Bacteria</taxon>
        <taxon>Bacillati</taxon>
        <taxon>Actinomycetota</taxon>
        <taxon>Actinomycetes</taxon>
        <taxon>Streptosporangiales</taxon>
        <taxon>Nocardiopsidaceae</taxon>
        <taxon>Marinactinospora</taxon>
    </lineage>
</organism>
<evidence type="ECO:0000259" key="1">
    <source>
        <dbReference type="PROSITE" id="PS50943"/>
    </source>
</evidence>
<comment type="caution">
    <text evidence="2">The sequence shown here is derived from an EMBL/GenBank/DDBJ whole genome shotgun (WGS) entry which is preliminary data.</text>
</comment>
<feature type="domain" description="HTH cro/C1-type" evidence="1">
    <location>
        <begin position="16"/>
        <end position="69"/>
    </location>
</feature>
<dbReference type="PROSITE" id="PS50943">
    <property type="entry name" value="HTH_CROC1"/>
    <property type="match status" value="1"/>
</dbReference>
<dbReference type="InterPro" id="IPR001387">
    <property type="entry name" value="Cro/C1-type_HTH"/>
</dbReference>
<sequence>MVVDAGESARKFGAEIRRLRLQSGYSQQQLADMIPISQSTISSAELGRVKVKKDLAGRIDELLTASGRLMATWEAQYSAYEPPDWYRKVPAMERRATEIQDYQPLLVPGLLQTEDYARASIQAGNRRAAVDHVEALVTARMERQQILRCRNPPFFLAVLDDTVLRRRMGGSETMARQLEQLREVSTWERVELLVVPADTLGHPGLDGGFRLLKVPDAGTVLYEEVRATGGVVIDPVLVDEHVSLMGDLRGVALPPDQSRALIEKARGEIE</sequence>
<proteinExistence type="predicted"/>
<evidence type="ECO:0000313" key="3">
    <source>
        <dbReference type="Proteomes" id="UP001596540"/>
    </source>
</evidence>